<evidence type="ECO:0000313" key="1">
    <source>
        <dbReference type="EMBL" id="GAA1803950.1"/>
    </source>
</evidence>
<organism evidence="1 2">
    <name type="scientific">Agromyces neolithicus</name>
    <dbReference type="NCBI Taxonomy" id="269420"/>
    <lineage>
        <taxon>Bacteria</taxon>
        <taxon>Bacillati</taxon>
        <taxon>Actinomycetota</taxon>
        <taxon>Actinomycetes</taxon>
        <taxon>Micrococcales</taxon>
        <taxon>Microbacteriaceae</taxon>
        <taxon>Agromyces</taxon>
    </lineage>
</organism>
<gene>
    <name evidence="1" type="ORF">GCM10009749_10200</name>
</gene>
<dbReference type="Proteomes" id="UP001500002">
    <property type="component" value="Unassembled WGS sequence"/>
</dbReference>
<dbReference type="Pfam" id="PF08310">
    <property type="entry name" value="LGFP"/>
    <property type="match status" value="8"/>
</dbReference>
<dbReference type="InterPro" id="IPR013207">
    <property type="entry name" value="LGFP"/>
</dbReference>
<protein>
    <recommendedName>
        <fullName evidence="3">LGFP repeat-containing protein</fullName>
    </recommendedName>
</protein>
<dbReference type="EMBL" id="BAAANJ010000002">
    <property type="protein sequence ID" value="GAA1803950.1"/>
    <property type="molecule type" value="Genomic_DNA"/>
</dbReference>
<reference evidence="2" key="1">
    <citation type="journal article" date="2019" name="Int. J. Syst. Evol. Microbiol.">
        <title>The Global Catalogue of Microorganisms (GCM) 10K type strain sequencing project: providing services to taxonomists for standard genome sequencing and annotation.</title>
        <authorList>
            <consortium name="The Broad Institute Genomics Platform"/>
            <consortium name="The Broad Institute Genome Sequencing Center for Infectious Disease"/>
            <person name="Wu L."/>
            <person name="Ma J."/>
        </authorList>
    </citation>
    <scope>NUCLEOTIDE SEQUENCE [LARGE SCALE GENOMIC DNA]</scope>
    <source>
        <strain evidence="2">JCM 14322</strain>
    </source>
</reference>
<sequence>MGANTMNGVGRVLGAVVAALLVVGGVGLTASVGSTMAATAADGRDFDPGMIISDAIFYDSGTMTVAQIQTFLNARVPSCRAGYVCLKSFRQTTTSQPARSEGCAAYAGQANESAALIIYKVARACGINPRALLVLLEKEQGLVSDTWPTSRQYRSATGYGCPDTADCDTNYYGFFNQLYHASWQFKKYRARPADRAYQSGRYNTILWHPNSGCGTSQVYIRNQATAGLYLYTPYRPNAAALASLYGTGDACSSYGNRNFWRMFTDWFGSTNTIAVNPSLLDLYNSTGGAGGTLGVPVAAAELYAGGGVGQRFTRGWGYAHELTGAHRTGGAIGARYAALGGPTGPLWYPIGSEVAEIGGASQSFQKGWLYWSPSTGAQRAYGAIGALYRASNGPAGALGYPMADEQTQPGGSSQRFTKGWVYWSPATEAQRVAGGIGSAYVAAGGPASGLGYPLEAEVSAVGGANQRFETGSMYWSSTTRARIVIDGIDVAYRQLGAGAGRLGYPVEDTVRYADGGMGQRFKQGWLFWSESAGAHPVIGGIATKYLASGGATSRLGYPLAGEVAESGGASQKFDGGSIYWSIATSAQRVFGAIGALYISSQGPAGPLGYPATDELAEPAGASQRYTRGWVYWSAATGAQRVAGGIGSAYVAAGGAKSVLGFPVGPEVAETGGANQPFQKGWYMWSSPTRAHSVATKIGEFYYAAGGATTFGYPLADTVWKADGSLEQSFQKGRIRWTANGGAVRF</sequence>
<evidence type="ECO:0000313" key="2">
    <source>
        <dbReference type="Proteomes" id="UP001500002"/>
    </source>
</evidence>
<keyword evidence="2" id="KW-1185">Reference proteome</keyword>
<name>A0ABN2LZ30_9MICO</name>
<dbReference type="RefSeq" id="WP_344294070.1">
    <property type="nucleotide sequence ID" value="NZ_BAAANJ010000002.1"/>
</dbReference>
<comment type="caution">
    <text evidence="1">The sequence shown here is derived from an EMBL/GenBank/DDBJ whole genome shotgun (WGS) entry which is preliminary data.</text>
</comment>
<evidence type="ECO:0008006" key="3">
    <source>
        <dbReference type="Google" id="ProtNLM"/>
    </source>
</evidence>
<accession>A0ABN2LZ30</accession>
<proteinExistence type="predicted"/>